<dbReference type="OrthoDB" id="117603at2759"/>
<dbReference type="Proteomes" id="UP000663829">
    <property type="component" value="Unassembled WGS sequence"/>
</dbReference>
<dbReference type="AlphaFoldDB" id="A0A816EQS6"/>
<dbReference type="EMBL" id="CAJNOQ010053715">
    <property type="protein sequence ID" value="CAF1656307.1"/>
    <property type="molecule type" value="Genomic_DNA"/>
</dbReference>
<evidence type="ECO:0000313" key="2">
    <source>
        <dbReference type="EMBL" id="CAF1656307.1"/>
    </source>
</evidence>
<dbReference type="Proteomes" id="UP000681722">
    <property type="component" value="Unassembled WGS sequence"/>
</dbReference>
<proteinExistence type="predicted"/>
<evidence type="ECO:0000259" key="1">
    <source>
        <dbReference type="Pfam" id="PF21056"/>
    </source>
</evidence>
<dbReference type="InterPro" id="IPR048324">
    <property type="entry name" value="ZSWIM1-3_RNaseH-like"/>
</dbReference>
<name>A0A816EQS6_9BILA</name>
<feature type="domain" description="ZSWIM1/3 RNaseH-like" evidence="1">
    <location>
        <begin position="1"/>
        <end position="58"/>
    </location>
</feature>
<evidence type="ECO:0000313" key="3">
    <source>
        <dbReference type="EMBL" id="CAF4594822.1"/>
    </source>
</evidence>
<evidence type="ECO:0000313" key="4">
    <source>
        <dbReference type="Proteomes" id="UP000663829"/>
    </source>
</evidence>
<protein>
    <recommendedName>
        <fullName evidence="1">ZSWIM1/3 RNaseH-like domain-containing protein</fullName>
    </recommendedName>
</protein>
<accession>A0A816EQS6</accession>
<organism evidence="2 4">
    <name type="scientific">Didymodactylos carnosus</name>
    <dbReference type="NCBI Taxonomy" id="1234261"/>
    <lineage>
        <taxon>Eukaryota</taxon>
        <taxon>Metazoa</taxon>
        <taxon>Spiralia</taxon>
        <taxon>Gnathifera</taxon>
        <taxon>Rotifera</taxon>
        <taxon>Eurotatoria</taxon>
        <taxon>Bdelloidea</taxon>
        <taxon>Philodinida</taxon>
        <taxon>Philodinidae</taxon>
        <taxon>Didymodactylos</taxon>
    </lineage>
</organism>
<comment type="caution">
    <text evidence="2">The sequence shown here is derived from an EMBL/GenBank/DDBJ whole genome shotgun (WGS) entry which is preliminary data.</text>
</comment>
<dbReference type="PANTHER" id="PTHR31569:SF4">
    <property type="entry name" value="SWIM-TYPE DOMAIN-CONTAINING PROTEIN"/>
    <property type="match status" value="1"/>
</dbReference>
<gene>
    <name evidence="2" type="ORF">GPM918_LOCUS45775</name>
    <name evidence="3" type="ORF">SRO942_LOCUS48641</name>
</gene>
<keyword evidence="4" id="KW-1185">Reference proteome</keyword>
<dbReference type="InterPro" id="IPR052579">
    <property type="entry name" value="Zinc_finger_SWIM"/>
</dbReference>
<feature type="non-terminal residue" evidence="2">
    <location>
        <position position="1"/>
    </location>
</feature>
<reference evidence="2" key="1">
    <citation type="submission" date="2021-02" db="EMBL/GenBank/DDBJ databases">
        <authorList>
            <person name="Nowell W R."/>
        </authorList>
    </citation>
    <scope>NUCLEOTIDE SEQUENCE</scope>
</reference>
<dbReference type="PANTHER" id="PTHR31569">
    <property type="entry name" value="SWIM-TYPE DOMAIN-CONTAINING PROTEIN"/>
    <property type="match status" value="1"/>
</dbReference>
<dbReference type="Pfam" id="PF21056">
    <property type="entry name" value="ZSWIM1-3_RNaseH-like"/>
    <property type="match status" value="1"/>
</dbReference>
<sequence>QPVGLGLLGNESQENIRQLLLNFQSTYADYQNIKTLMVDKDLNEIALIKDLLPVSTVLLCYFHIIKRLKEHISKLPIDIEQKREILNLSRQLIYSEDQDKFDINTIKLKQAAAHTTYWTYINQRWMNCIDLWALYKLKLLVTLLNNTNNRIESFYRVVKREFRRRSKISHLSEALTMLIPSKYHL</sequence>
<dbReference type="EMBL" id="CAJOBC010125941">
    <property type="protein sequence ID" value="CAF4594822.1"/>
    <property type="molecule type" value="Genomic_DNA"/>
</dbReference>